<dbReference type="InterPro" id="IPR011044">
    <property type="entry name" value="Quino_amine_DH_bsu"/>
</dbReference>
<dbReference type="GO" id="GO:0016874">
    <property type="term" value="F:ligase activity"/>
    <property type="evidence" value="ECO:0007669"/>
    <property type="project" value="UniProtKB-KW"/>
</dbReference>
<protein>
    <submittedName>
        <fullName evidence="1">RING-finger-containing E3 ubiquitin ligase</fullName>
    </submittedName>
</protein>
<dbReference type="Gene3D" id="2.130.10.10">
    <property type="entry name" value="YVTN repeat-like/Quinoprotein amine dehydrogenase"/>
    <property type="match status" value="1"/>
</dbReference>
<dbReference type="EMBL" id="LGUB01000864">
    <property type="protein sequence ID" value="KRH92524.1"/>
    <property type="molecule type" value="Genomic_DNA"/>
</dbReference>
<sequence>MPLMEYDISDNVILITFSNDEIFGLKKIDVLDFMNTEIVFQINYKELLLTNRLPSLSHKRSFTIKDLKISPFSDGTVMICYDKNVIFLNIRNNTVLLDLKMENSITSVEFDKNDRNISYAGDSKGNLIKIDMSGFIESEKISTLPIHSIHMIKNQKIFLGTFKGVFLKDSENCEFFEVSTVTNIFGDDENVIFAIRQPDKTMMHIQIDKNGLDDPNKMFFSFKETRRLRERMHNNLLFVINNEKHSLVLYDTFGTENAVLEVGDEIICCCLGPDAIYVLTVKGFVIFS</sequence>
<dbReference type="VEuPathDB" id="MicrosporidiaDB:M153_4915000947"/>
<dbReference type="SUPFAM" id="SSF50969">
    <property type="entry name" value="YVTN repeat-like/Quinoprotein amine dehydrogenase"/>
    <property type="match status" value="1"/>
</dbReference>
<name>A0A0R0LSR7_9MICR</name>
<evidence type="ECO:0000313" key="1">
    <source>
        <dbReference type="EMBL" id="KRH92524.1"/>
    </source>
</evidence>
<dbReference type="OrthoDB" id="8062037at2759"/>
<accession>A0A0R0LSR7</accession>
<proteinExistence type="predicted"/>
<keyword evidence="2" id="KW-1185">Reference proteome</keyword>
<evidence type="ECO:0000313" key="2">
    <source>
        <dbReference type="Proteomes" id="UP000051530"/>
    </source>
</evidence>
<comment type="caution">
    <text evidence="1">The sequence shown here is derived from an EMBL/GenBank/DDBJ whole genome shotgun (WGS) entry which is preliminary data.</text>
</comment>
<organism evidence="1 2">
    <name type="scientific">Pseudoloma neurophilia</name>
    <dbReference type="NCBI Taxonomy" id="146866"/>
    <lineage>
        <taxon>Eukaryota</taxon>
        <taxon>Fungi</taxon>
        <taxon>Fungi incertae sedis</taxon>
        <taxon>Microsporidia</taxon>
        <taxon>Pseudoloma</taxon>
    </lineage>
</organism>
<reference evidence="1 2" key="1">
    <citation type="submission" date="2015-07" db="EMBL/GenBank/DDBJ databases">
        <title>The genome of Pseudoloma neurophilia, a relevant intracellular parasite of the zebrafish.</title>
        <authorList>
            <person name="Ndikumana S."/>
            <person name="Pelin A."/>
            <person name="Sanders J."/>
            <person name="Corradi N."/>
        </authorList>
    </citation>
    <scope>NUCLEOTIDE SEQUENCE [LARGE SCALE GENOMIC DNA]</scope>
    <source>
        <strain evidence="1 2">MK1</strain>
    </source>
</reference>
<dbReference type="Proteomes" id="UP000051530">
    <property type="component" value="Unassembled WGS sequence"/>
</dbReference>
<dbReference type="InterPro" id="IPR015943">
    <property type="entry name" value="WD40/YVTN_repeat-like_dom_sf"/>
</dbReference>
<gene>
    <name evidence="1" type="ORF">M153_4915000947</name>
</gene>
<dbReference type="AlphaFoldDB" id="A0A0R0LSR7"/>
<keyword evidence="1" id="KW-0436">Ligase</keyword>